<evidence type="ECO:0000313" key="1">
    <source>
        <dbReference type="EMBL" id="KAF2668063.1"/>
    </source>
</evidence>
<sequence length="268" mass="31624">MLPSSPKNLTTSLSISLQSLSNYHLNLLSFDDIPLFPRKRQQNYQHSSLIKMESRSRTTLLSLPAEIRLHIFNYYLHSCGLYYSEGLQEQMAMDDLYAHDILDTFEQAKNLFLVCRQTYAESRSLFCRMIRSGHWIFFSEFEDLNTFQLALRPILRAKRLHIRGSLTLHNAPWRQPVFPIEELMDIIARDTGFLDCLDMESNASEVWDEKPGEFVNSIEMAHNGIYDTWMEFKIRPSNIIPWDYIFLEFTDLVEFRCFNQILALETRE</sequence>
<dbReference type="AlphaFoldDB" id="A0A6A6U9S9"/>
<proteinExistence type="predicted"/>
<evidence type="ECO:0000313" key="2">
    <source>
        <dbReference type="Proteomes" id="UP000799302"/>
    </source>
</evidence>
<dbReference type="EMBL" id="MU004237">
    <property type="protein sequence ID" value="KAF2668063.1"/>
    <property type="molecule type" value="Genomic_DNA"/>
</dbReference>
<gene>
    <name evidence="1" type="ORF">BT63DRAFT_472776</name>
</gene>
<organism evidence="1 2">
    <name type="scientific">Microthyrium microscopicum</name>
    <dbReference type="NCBI Taxonomy" id="703497"/>
    <lineage>
        <taxon>Eukaryota</taxon>
        <taxon>Fungi</taxon>
        <taxon>Dikarya</taxon>
        <taxon>Ascomycota</taxon>
        <taxon>Pezizomycotina</taxon>
        <taxon>Dothideomycetes</taxon>
        <taxon>Dothideomycetes incertae sedis</taxon>
        <taxon>Microthyriales</taxon>
        <taxon>Microthyriaceae</taxon>
        <taxon>Microthyrium</taxon>
    </lineage>
</organism>
<reference evidence="1" key="1">
    <citation type="journal article" date="2020" name="Stud. Mycol.">
        <title>101 Dothideomycetes genomes: a test case for predicting lifestyles and emergence of pathogens.</title>
        <authorList>
            <person name="Haridas S."/>
            <person name="Albert R."/>
            <person name="Binder M."/>
            <person name="Bloem J."/>
            <person name="Labutti K."/>
            <person name="Salamov A."/>
            <person name="Andreopoulos B."/>
            <person name="Baker S."/>
            <person name="Barry K."/>
            <person name="Bills G."/>
            <person name="Bluhm B."/>
            <person name="Cannon C."/>
            <person name="Castanera R."/>
            <person name="Culley D."/>
            <person name="Daum C."/>
            <person name="Ezra D."/>
            <person name="Gonzalez J."/>
            <person name="Henrissat B."/>
            <person name="Kuo A."/>
            <person name="Liang C."/>
            <person name="Lipzen A."/>
            <person name="Lutzoni F."/>
            <person name="Magnuson J."/>
            <person name="Mondo S."/>
            <person name="Nolan M."/>
            <person name="Ohm R."/>
            <person name="Pangilinan J."/>
            <person name="Park H.-J."/>
            <person name="Ramirez L."/>
            <person name="Alfaro M."/>
            <person name="Sun H."/>
            <person name="Tritt A."/>
            <person name="Yoshinaga Y."/>
            <person name="Zwiers L.-H."/>
            <person name="Turgeon B."/>
            <person name="Goodwin S."/>
            <person name="Spatafora J."/>
            <person name="Crous P."/>
            <person name="Grigoriev I."/>
        </authorList>
    </citation>
    <scope>NUCLEOTIDE SEQUENCE</scope>
    <source>
        <strain evidence="1">CBS 115976</strain>
    </source>
</reference>
<keyword evidence="2" id="KW-1185">Reference proteome</keyword>
<dbReference type="Proteomes" id="UP000799302">
    <property type="component" value="Unassembled WGS sequence"/>
</dbReference>
<name>A0A6A6U9S9_9PEZI</name>
<accession>A0A6A6U9S9</accession>
<protein>
    <submittedName>
        <fullName evidence="1">Uncharacterized protein</fullName>
    </submittedName>
</protein>